<protein>
    <submittedName>
        <fullName evidence="1">Uncharacterized protein</fullName>
    </submittedName>
</protein>
<reference evidence="1 2" key="1">
    <citation type="submission" date="2018-11" db="EMBL/GenBank/DDBJ databases">
        <authorList>
            <consortium name="Pathogen Informatics"/>
        </authorList>
    </citation>
    <scope>NUCLEOTIDE SEQUENCE [LARGE SCALE GENOMIC DNA]</scope>
</reference>
<proteinExistence type="predicted"/>
<dbReference type="Proteomes" id="UP000280834">
    <property type="component" value="Unassembled WGS sequence"/>
</dbReference>
<gene>
    <name evidence="1" type="ORF">BTMF_LOCUS14705</name>
</gene>
<evidence type="ECO:0000313" key="2">
    <source>
        <dbReference type="Proteomes" id="UP000280834"/>
    </source>
</evidence>
<dbReference type="AlphaFoldDB" id="A0A3P7ZCP6"/>
<keyword evidence="2" id="KW-1185">Reference proteome</keyword>
<evidence type="ECO:0000313" key="1">
    <source>
        <dbReference type="EMBL" id="VDO50688.1"/>
    </source>
</evidence>
<accession>A0A3P7ZCP6</accession>
<name>A0A3P7ZCP6_9BILA</name>
<sequence>MIFSNKYRMRNWQQSYQSTMLKELQDFAFVC</sequence>
<dbReference type="EMBL" id="UZAG01021505">
    <property type="protein sequence ID" value="VDO50688.1"/>
    <property type="molecule type" value="Genomic_DNA"/>
</dbReference>
<organism evidence="1 2">
    <name type="scientific">Brugia timori</name>
    <dbReference type="NCBI Taxonomy" id="42155"/>
    <lineage>
        <taxon>Eukaryota</taxon>
        <taxon>Metazoa</taxon>
        <taxon>Ecdysozoa</taxon>
        <taxon>Nematoda</taxon>
        <taxon>Chromadorea</taxon>
        <taxon>Rhabditida</taxon>
        <taxon>Spirurina</taxon>
        <taxon>Spiruromorpha</taxon>
        <taxon>Filarioidea</taxon>
        <taxon>Onchocercidae</taxon>
        <taxon>Brugia</taxon>
    </lineage>
</organism>